<evidence type="ECO:0000256" key="1">
    <source>
        <dbReference type="ARBA" id="ARBA00022908"/>
    </source>
</evidence>
<feature type="active site" description="O-(5'-phospho-DNA)-serine intermediate" evidence="4 5">
    <location>
        <position position="24"/>
    </location>
</feature>
<reference evidence="8 9" key="1">
    <citation type="submission" date="2020-03" db="EMBL/GenBank/DDBJ databases">
        <authorList>
            <person name="Sun Q."/>
        </authorList>
    </citation>
    <scope>NUCLEOTIDE SEQUENCE [LARGE SCALE GENOMIC DNA]</scope>
    <source>
        <strain evidence="8 9">JC162</strain>
    </source>
</reference>
<evidence type="ECO:0000259" key="7">
    <source>
        <dbReference type="PROSITE" id="PS51736"/>
    </source>
</evidence>
<dbReference type="Gene3D" id="3.40.50.1390">
    <property type="entry name" value="Resolvase, N-terminal catalytic domain"/>
    <property type="match status" value="1"/>
</dbReference>
<dbReference type="CDD" id="cd00338">
    <property type="entry name" value="Ser_Recombinase"/>
    <property type="match status" value="1"/>
</dbReference>
<dbReference type="InterPro" id="IPR006118">
    <property type="entry name" value="Recombinase_CS"/>
</dbReference>
<dbReference type="GO" id="GO:0000150">
    <property type="term" value="F:DNA strand exchange activity"/>
    <property type="evidence" value="ECO:0007669"/>
    <property type="project" value="InterPro"/>
</dbReference>
<dbReference type="SMART" id="SM00857">
    <property type="entry name" value="Resolvase"/>
    <property type="match status" value="1"/>
</dbReference>
<dbReference type="PANTHER" id="PTHR30461:SF2">
    <property type="entry name" value="SERINE RECOMBINASE PINE-RELATED"/>
    <property type="match status" value="1"/>
</dbReference>
<dbReference type="PROSITE" id="PS00397">
    <property type="entry name" value="RECOMBINASES_1"/>
    <property type="match status" value="1"/>
</dbReference>
<dbReference type="PROSITE" id="PS51736">
    <property type="entry name" value="RECOMBINASES_3"/>
    <property type="match status" value="1"/>
</dbReference>
<dbReference type="EMBL" id="JABBKX010000003">
    <property type="protein sequence ID" value="NMJ41813.1"/>
    <property type="molecule type" value="Genomic_DNA"/>
</dbReference>
<evidence type="ECO:0000256" key="4">
    <source>
        <dbReference type="PIRSR" id="PIRSR606118-50"/>
    </source>
</evidence>
<gene>
    <name evidence="8" type="ORF">GWK16_11205</name>
</gene>
<evidence type="ECO:0000256" key="3">
    <source>
        <dbReference type="ARBA" id="ARBA00023172"/>
    </source>
</evidence>
<dbReference type="Pfam" id="PF00239">
    <property type="entry name" value="Resolvase"/>
    <property type="match status" value="1"/>
</dbReference>
<dbReference type="InterPro" id="IPR036162">
    <property type="entry name" value="Resolvase-like_N_sf"/>
</dbReference>
<protein>
    <submittedName>
        <fullName evidence="8">Recombinase family protein</fullName>
    </submittedName>
</protein>
<keyword evidence="2" id="KW-0238">DNA-binding</keyword>
<evidence type="ECO:0000256" key="2">
    <source>
        <dbReference type="ARBA" id="ARBA00023125"/>
    </source>
</evidence>
<dbReference type="InterPro" id="IPR050639">
    <property type="entry name" value="SSR_resolvase"/>
</dbReference>
<evidence type="ECO:0000313" key="9">
    <source>
        <dbReference type="Proteomes" id="UP000548582"/>
    </source>
</evidence>
<evidence type="ECO:0000256" key="6">
    <source>
        <dbReference type="SAM" id="MobiDB-lite"/>
    </source>
</evidence>
<dbReference type="RefSeq" id="WP_170054052.1">
    <property type="nucleotide sequence ID" value="NZ_JABBKX010000003.1"/>
</dbReference>
<dbReference type="GO" id="GO:0015074">
    <property type="term" value="P:DNA integration"/>
    <property type="evidence" value="ECO:0007669"/>
    <property type="project" value="UniProtKB-KW"/>
</dbReference>
<evidence type="ECO:0000313" key="8">
    <source>
        <dbReference type="EMBL" id="NMJ41813.1"/>
    </source>
</evidence>
<dbReference type="InterPro" id="IPR006119">
    <property type="entry name" value="Resolv_N"/>
</dbReference>
<accession>A0A848EED4</accession>
<comment type="caution">
    <text evidence="8">The sequence shown here is derived from an EMBL/GenBank/DDBJ whole genome shotgun (WGS) entry which is preliminary data.</text>
</comment>
<name>A0A848EED4_9PROT</name>
<dbReference type="GO" id="GO:0003677">
    <property type="term" value="F:DNA binding"/>
    <property type="evidence" value="ECO:0007669"/>
    <property type="project" value="UniProtKB-KW"/>
</dbReference>
<feature type="domain" description="Resolvase/invertase-type recombinase catalytic" evidence="7">
    <location>
        <begin position="16"/>
        <end position="152"/>
    </location>
</feature>
<dbReference type="PANTHER" id="PTHR30461">
    <property type="entry name" value="DNA-INVERTASE FROM LAMBDOID PROPHAGE"/>
    <property type="match status" value="1"/>
</dbReference>
<sequence length="244" mass="25265">MSAATSATAHAAEGRTFVAYLRVSTDQQGRSGLGLEAQQAAIGAFLRPTDRLLAPPFVEVESGRKSERPQLAAAIARCRQTGATLLVAKLDRLARDAHFLLGLQKAGVEFVATDMPTANRLTVGIMALVAEEEARMISARTKAALAAAKARGVKLGGDRGYRPSAPPNATAGGKASGAARAQAADHAAFRVMDAIREAREAGAGSLHQIAAALSVRGVPTPSGNGPWTATAVRRVIARAERIAV</sequence>
<organism evidence="8 9">
    <name type="scientific">Neoroseomonas marina</name>
    <dbReference type="NCBI Taxonomy" id="1232220"/>
    <lineage>
        <taxon>Bacteria</taxon>
        <taxon>Pseudomonadati</taxon>
        <taxon>Pseudomonadota</taxon>
        <taxon>Alphaproteobacteria</taxon>
        <taxon>Acetobacterales</taxon>
        <taxon>Acetobacteraceae</taxon>
        <taxon>Neoroseomonas</taxon>
    </lineage>
</organism>
<feature type="region of interest" description="Disordered" evidence="6">
    <location>
        <begin position="157"/>
        <end position="177"/>
    </location>
</feature>
<dbReference type="SUPFAM" id="SSF53041">
    <property type="entry name" value="Resolvase-like"/>
    <property type="match status" value="1"/>
</dbReference>
<keyword evidence="9" id="KW-1185">Reference proteome</keyword>
<keyword evidence="1" id="KW-0229">DNA integration</keyword>
<dbReference type="AlphaFoldDB" id="A0A848EED4"/>
<dbReference type="Proteomes" id="UP000548582">
    <property type="component" value="Unassembled WGS sequence"/>
</dbReference>
<keyword evidence="3" id="KW-0233">DNA recombination</keyword>
<evidence type="ECO:0000256" key="5">
    <source>
        <dbReference type="PROSITE-ProRule" id="PRU10137"/>
    </source>
</evidence>
<proteinExistence type="predicted"/>